<evidence type="ECO:0000313" key="2">
    <source>
        <dbReference type="Proteomes" id="UP000507222"/>
    </source>
</evidence>
<sequence length="82" mass="9739">MFLADEIHRQNFVVMGRGQFMKVTGIARELSRHLSNDPVDIRHELFNPQNARNRYEFSLFLNLVNTAKKNEPRKVTKKQQLR</sequence>
<protein>
    <submittedName>
        <fullName evidence="1">Uncharacterized protein</fullName>
    </submittedName>
</protein>
<dbReference type="AlphaFoldDB" id="A0A6J5U5A4"/>
<dbReference type="EMBL" id="CAEKDK010000002">
    <property type="protein sequence ID" value="CAB4271476.1"/>
    <property type="molecule type" value="Genomic_DNA"/>
</dbReference>
<dbReference type="Proteomes" id="UP000507222">
    <property type="component" value="Unassembled WGS sequence"/>
</dbReference>
<gene>
    <name evidence="1" type="ORF">CURHAP_LOCUS17862</name>
</gene>
<reference evidence="1 2" key="1">
    <citation type="submission" date="2020-05" db="EMBL/GenBank/DDBJ databases">
        <authorList>
            <person name="Campoy J."/>
            <person name="Schneeberger K."/>
            <person name="Spophaly S."/>
        </authorList>
    </citation>
    <scope>NUCLEOTIDE SEQUENCE [LARGE SCALE GENOMIC DNA]</scope>
    <source>
        <strain evidence="1">PruArmRojPasFocal</strain>
    </source>
</reference>
<proteinExistence type="predicted"/>
<accession>A0A6J5U5A4</accession>
<name>A0A6J5U5A4_PRUAR</name>
<organism evidence="1 2">
    <name type="scientific">Prunus armeniaca</name>
    <name type="common">Apricot</name>
    <name type="synonym">Armeniaca vulgaris</name>
    <dbReference type="NCBI Taxonomy" id="36596"/>
    <lineage>
        <taxon>Eukaryota</taxon>
        <taxon>Viridiplantae</taxon>
        <taxon>Streptophyta</taxon>
        <taxon>Embryophyta</taxon>
        <taxon>Tracheophyta</taxon>
        <taxon>Spermatophyta</taxon>
        <taxon>Magnoliopsida</taxon>
        <taxon>eudicotyledons</taxon>
        <taxon>Gunneridae</taxon>
        <taxon>Pentapetalae</taxon>
        <taxon>rosids</taxon>
        <taxon>fabids</taxon>
        <taxon>Rosales</taxon>
        <taxon>Rosaceae</taxon>
        <taxon>Amygdaloideae</taxon>
        <taxon>Amygdaleae</taxon>
        <taxon>Prunus</taxon>
    </lineage>
</organism>
<evidence type="ECO:0000313" key="1">
    <source>
        <dbReference type="EMBL" id="CAB4271476.1"/>
    </source>
</evidence>